<evidence type="ECO:0000256" key="2">
    <source>
        <dbReference type="ARBA" id="ARBA00007069"/>
    </source>
</evidence>
<sequence>MKGVFAHKFWVIAWPYIWMLVFFALPFGFILKISLAESMIAMPPYSDIWSWSDGHFTWLGSLDNYRFLLEDDLYYLAYFNSLRLAAVSTVLCLFVAYPMAYGISRMEEPYRSLFLLLVILPSWTSFLIRIYAWIGLLKTNGLVNHLFMSVGLIDEPLTMLHSDFAIYLGIVYGYLPFMILPIYANLMKLDYSLIEAGYDLGARPWKVFLTIILPLSMSGVVAGCFLVFIPAVGEFIIPELLGGPDTLMIGKVLWQEFFVNRDWPVASAIAVVMLTFLIIPIYFYRRLEMKQLGVGE</sequence>
<dbReference type="GO" id="GO:0055085">
    <property type="term" value="P:transmembrane transport"/>
    <property type="evidence" value="ECO:0007669"/>
    <property type="project" value="InterPro"/>
</dbReference>
<feature type="transmembrane region" description="Helical" evidence="8">
    <location>
        <begin position="12"/>
        <end position="35"/>
    </location>
</feature>
<evidence type="ECO:0000256" key="4">
    <source>
        <dbReference type="ARBA" id="ARBA00022475"/>
    </source>
</evidence>
<feature type="transmembrane region" description="Helical" evidence="8">
    <location>
        <begin position="113"/>
        <end position="134"/>
    </location>
</feature>
<evidence type="ECO:0000256" key="3">
    <source>
        <dbReference type="ARBA" id="ARBA00022448"/>
    </source>
</evidence>
<dbReference type="InterPro" id="IPR000515">
    <property type="entry name" value="MetI-like"/>
</dbReference>
<dbReference type="AlphaFoldDB" id="A0A973A953"/>
<evidence type="ECO:0000256" key="8">
    <source>
        <dbReference type="RuleBase" id="RU363032"/>
    </source>
</evidence>
<dbReference type="SUPFAM" id="SSF161098">
    <property type="entry name" value="MetI-like"/>
    <property type="match status" value="1"/>
</dbReference>
<dbReference type="Pfam" id="PF00528">
    <property type="entry name" value="BPD_transp_1"/>
    <property type="match status" value="1"/>
</dbReference>
<dbReference type="Gene3D" id="1.10.3720.10">
    <property type="entry name" value="MetI-like"/>
    <property type="match status" value="1"/>
</dbReference>
<dbReference type="PROSITE" id="PS50928">
    <property type="entry name" value="ABC_TM1"/>
    <property type="match status" value="1"/>
</dbReference>
<dbReference type="Proteomes" id="UP000754644">
    <property type="component" value="Unassembled WGS sequence"/>
</dbReference>
<dbReference type="InterPro" id="IPR035906">
    <property type="entry name" value="MetI-like_sf"/>
</dbReference>
<keyword evidence="4" id="KW-1003">Cell membrane</keyword>
<reference evidence="10" key="1">
    <citation type="submission" date="2020-05" db="EMBL/GenBank/DDBJ databases">
        <title>Sulfur intermediates as new biogeochemical hubs in an aquatic model microbial ecosystem.</title>
        <authorList>
            <person name="Vigneron A."/>
        </authorList>
    </citation>
    <scope>NUCLEOTIDE SEQUENCE</scope>
    <source>
        <strain evidence="10">Bin.250</strain>
    </source>
</reference>
<accession>A0A973A953</accession>
<feature type="transmembrane region" description="Helical" evidence="8">
    <location>
        <begin position="164"/>
        <end position="186"/>
    </location>
</feature>
<evidence type="ECO:0000256" key="1">
    <source>
        <dbReference type="ARBA" id="ARBA00004651"/>
    </source>
</evidence>
<name>A0A973A953_9GAMM</name>
<comment type="similarity">
    <text evidence="2">Belongs to the binding-protein-dependent transport system permease family. CysTW subfamily.</text>
</comment>
<protein>
    <submittedName>
        <fullName evidence="10">ABC transporter permease subunit</fullName>
    </submittedName>
</protein>
<dbReference type="EMBL" id="JABMOJ010000128">
    <property type="protein sequence ID" value="NQV64426.1"/>
    <property type="molecule type" value="Genomic_DNA"/>
</dbReference>
<keyword evidence="5 8" id="KW-0812">Transmembrane</keyword>
<evidence type="ECO:0000313" key="11">
    <source>
        <dbReference type="Proteomes" id="UP000754644"/>
    </source>
</evidence>
<dbReference type="GO" id="GO:0005886">
    <property type="term" value="C:plasma membrane"/>
    <property type="evidence" value="ECO:0007669"/>
    <property type="project" value="UniProtKB-SubCell"/>
</dbReference>
<dbReference type="PANTHER" id="PTHR42929">
    <property type="entry name" value="INNER MEMBRANE ABC TRANSPORTER PERMEASE PROTEIN YDCU-RELATED-RELATED"/>
    <property type="match status" value="1"/>
</dbReference>
<comment type="caution">
    <text evidence="10">The sequence shown here is derived from an EMBL/GenBank/DDBJ whole genome shotgun (WGS) entry which is preliminary data.</text>
</comment>
<evidence type="ECO:0000259" key="9">
    <source>
        <dbReference type="PROSITE" id="PS50928"/>
    </source>
</evidence>
<feature type="domain" description="ABC transmembrane type-1" evidence="9">
    <location>
        <begin position="78"/>
        <end position="284"/>
    </location>
</feature>
<keyword evidence="7 8" id="KW-0472">Membrane</keyword>
<comment type="subcellular location">
    <subcellularLocation>
        <location evidence="1 8">Cell membrane</location>
        <topology evidence="1 8">Multi-pass membrane protein</topology>
    </subcellularLocation>
</comment>
<evidence type="ECO:0000256" key="7">
    <source>
        <dbReference type="ARBA" id="ARBA00023136"/>
    </source>
</evidence>
<dbReference type="PANTHER" id="PTHR42929:SF3">
    <property type="entry name" value="PUTRESCINE TRANSPORT SYSTEM PERMEASE PROTEIN POTH"/>
    <property type="match status" value="1"/>
</dbReference>
<feature type="transmembrane region" description="Helical" evidence="8">
    <location>
        <begin position="75"/>
        <end position="101"/>
    </location>
</feature>
<evidence type="ECO:0000256" key="5">
    <source>
        <dbReference type="ARBA" id="ARBA00022692"/>
    </source>
</evidence>
<dbReference type="CDD" id="cd06261">
    <property type="entry name" value="TM_PBP2"/>
    <property type="match status" value="1"/>
</dbReference>
<evidence type="ECO:0000256" key="6">
    <source>
        <dbReference type="ARBA" id="ARBA00022989"/>
    </source>
</evidence>
<gene>
    <name evidence="10" type="ORF">HQ497_03580</name>
</gene>
<proteinExistence type="inferred from homology"/>
<feature type="transmembrane region" description="Helical" evidence="8">
    <location>
        <begin position="207"/>
        <end position="232"/>
    </location>
</feature>
<keyword evidence="3 8" id="KW-0813">Transport</keyword>
<organism evidence="10 11">
    <name type="scientific">SAR86 cluster bacterium</name>
    <dbReference type="NCBI Taxonomy" id="2030880"/>
    <lineage>
        <taxon>Bacteria</taxon>
        <taxon>Pseudomonadati</taxon>
        <taxon>Pseudomonadota</taxon>
        <taxon>Gammaproteobacteria</taxon>
        <taxon>SAR86 cluster</taxon>
    </lineage>
</organism>
<feature type="transmembrane region" description="Helical" evidence="8">
    <location>
        <begin position="263"/>
        <end position="284"/>
    </location>
</feature>
<keyword evidence="6 8" id="KW-1133">Transmembrane helix</keyword>
<evidence type="ECO:0000313" key="10">
    <source>
        <dbReference type="EMBL" id="NQV64426.1"/>
    </source>
</evidence>